<evidence type="ECO:0000256" key="1">
    <source>
        <dbReference type="SAM" id="MobiDB-lite"/>
    </source>
</evidence>
<gene>
    <name evidence="2" type="ORF">CDV31_013961</name>
</gene>
<dbReference type="Proteomes" id="UP000288429">
    <property type="component" value="Unassembled WGS sequence"/>
</dbReference>
<sequence>MRSQPSPVTVSPPTVYTSFVLAPEKKRPSPNSPSPHFGPGHFPSVPRDFGLVASQFVRVASQSGAPF</sequence>
<comment type="caution">
    <text evidence="2">The sequence shown here is derived from an EMBL/GenBank/DDBJ whole genome shotgun (WGS) entry which is preliminary data.</text>
</comment>
<dbReference type="EMBL" id="NIZV01000301">
    <property type="protein sequence ID" value="RSL95271.1"/>
    <property type="molecule type" value="Genomic_DNA"/>
</dbReference>
<evidence type="ECO:0000313" key="2">
    <source>
        <dbReference type="EMBL" id="RSL95271.1"/>
    </source>
</evidence>
<accession>A0A428SZP6</accession>
<proteinExistence type="predicted"/>
<dbReference type="AlphaFoldDB" id="A0A428SZP6"/>
<organism evidence="2 3">
    <name type="scientific">Fusarium ambrosium</name>
    <dbReference type="NCBI Taxonomy" id="131363"/>
    <lineage>
        <taxon>Eukaryota</taxon>
        <taxon>Fungi</taxon>
        <taxon>Dikarya</taxon>
        <taxon>Ascomycota</taxon>
        <taxon>Pezizomycotina</taxon>
        <taxon>Sordariomycetes</taxon>
        <taxon>Hypocreomycetidae</taxon>
        <taxon>Hypocreales</taxon>
        <taxon>Nectriaceae</taxon>
        <taxon>Fusarium</taxon>
        <taxon>Fusarium solani species complex</taxon>
    </lineage>
</organism>
<reference evidence="2 3" key="1">
    <citation type="submission" date="2017-06" db="EMBL/GenBank/DDBJ databases">
        <title>Cmopartive genomic analysis of Ambrosia Fusariam Clade fungi.</title>
        <authorList>
            <person name="Stajich J.E."/>
            <person name="Carrillo J."/>
            <person name="Kijimoto T."/>
            <person name="Eskalen A."/>
            <person name="O'Donnell K."/>
            <person name="Kasson M."/>
        </authorList>
    </citation>
    <scope>NUCLEOTIDE SEQUENCE [LARGE SCALE GENOMIC DNA]</scope>
    <source>
        <strain evidence="2 3">NRRL 20438</strain>
    </source>
</reference>
<name>A0A428SZP6_9HYPO</name>
<protein>
    <submittedName>
        <fullName evidence="2">Uncharacterized protein</fullName>
    </submittedName>
</protein>
<keyword evidence="3" id="KW-1185">Reference proteome</keyword>
<evidence type="ECO:0000313" key="3">
    <source>
        <dbReference type="Proteomes" id="UP000288429"/>
    </source>
</evidence>
<feature type="region of interest" description="Disordered" evidence="1">
    <location>
        <begin position="23"/>
        <end position="44"/>
    </location>
</feature>